<dbReference type="InterPro" id="IPR036736">
    <property type="entry name" value="ACP-like_sf"/>
</dbReference>
<dbReference type="InterPro" id="IPR025110">
    <property type="entry name" value="AMP-bd_C"/>
</dbReference>
<dbReference type="SUPFAM" id="SSF52777">
    <property type="entry name" value="CoA-dependent acyltransferases"/>
    <property type="match status" value="2"/>
</dbReference>
<keyword evidence="2" id="KW-0596">Phosphopantetheine</keyword>
<dbReference type="PROSITE" id="PS00012">
    <property type="entry name" value="PHOSPHOPANTETHEINE"/>
    <property type="match status" value="1"/>
</dbReference>
<keyword evidence="6" id="KW-1185">Reference proteome</keyword>
<accession>A0ABQ3AKH9</accession>
<dbReference type="Pfam" id="PF13193">
    <property type="entry name" value="AMP-binding_C"/>
    <property type="match status" value="2"/>
</dbReference>
<dbReference type="InterPro" id="IPR045851">
    <property type="entry name" value="AMP-bd_C_sf"/>
</dbReference>
<gene>
    <name evidence="5" type="ORF">GCM10010326_52970</name>
</gene>
<dbReference type="SUPFAM" id="SSF47336">
    <property type="entry name" value="ACP-like"/>
    <property type="match status" value="2"/>
</dbReference>
<dbReference type="Gene3D" id="1.10.1200.10">
    <property type="entry name" value="ACP-like"/>
    <property type="match status" value="2"/>
</dbReference>
<dbReference type="EMBL" id="BMUU01000010">
    <property type="protein sequence ID" value="GGY52195.1"/>
    <property type="molecule type" value="Genomic_DNA"/>
</dbReference>
<dbReference type="CDD" id="cd19531">
    <property type="entry name" value="LCL_NRPS-like"/>
    <property type="match status" value="1"/>
</dbReference>
<dbReference type="InterPro" id="IPR023213">
    <property type="entry name" value="CAT-like_dom_sf"/>
</dbReference>
<dbReference type="Pfam" id="PF00501">
    <property type="entry name" value="AMP-binding"/>
    <property type="match status" value="2"/>
</dbReference>
<dbReference type="NCBIfam" id="TIGR01733">
    <property type="entry name" value="AA-adenyl-dom"/>
    <property type="match status" value="2"/>
</dbReference>
<evidence type="ECO:0000256" key="2">
    <source>
        <dbReference type="ARBA" id="ARBA00022450"/>
    </source>
</evidence>
<dbReference type="PANTHER" id="PTHR45527">
    <property type="entry name" value="NONRIBOSOMAL PEPTIDE SYNTHETASE"/>
    <property type="match status" value="1"/>
</dbReference>
<dbReference type="GeneID" id="96293220"/>
<dbReference type="InterPro" id="IPR020845">
    <property type="entry name" value="AMP-binding_CS"/>
</dbReference>
<dbReference type="RefSeq" id="WP_190028431.1">
    <property type="nucleotide sequence ID" value="NZ_BMUU01000010.1"/>
</dbReference>
<dbReference type="InterPro" id="IPR000873">
    <property type="entry name" value="AMP-dep_synth/lig_dom"/>
</dbReference>
<organism evidence="5 6">
    <name type="scientific">Streptomyces xanthochromogenes</name>
    <dbReference type="NCBI Taxonomy" id="67384"/>
    <lineage>
        <taxon>Bacteria</taxon>
        <taxon>Bacillati</taxon>
        <taxon>Actinomycetota</taxon>
        <taxon>Actinomycetes</taxon>
        <taxon>Kitasatosporales</taxon>
        <taxon>Streptomycetaceae</taxon>
        <taxon>Streptomyces</taxon>
    </lineage>
</organism>
<sequence length="1666" mass="177942">MNPESRTGASPSEPLLAHELVASRAAATPDAVAVVDGALEISYAELDTRADLLARRLRGLGVGPGSVVGVCLPRSTDLVATLLAVWRAGAGYLPLDPAQPAPRSSWMLAAAGAEYVVTGSAWAAVAQGSGAEALVLSELDLDEGELEPPVRRAGPLDIAYVIYTSGSTGVPKGVVISHEGIANRIAWATGTHGLSPADRVLHKTAITFDAHVWEVFAPLVSGGTLVLAPAGAERDAAELLRTVAEQRVTVLQVVPSVLRLLADEDGWERCDALRLLFSAGEPLQAELAQRVLRRAGNLEIWNTYGPTECAIDVTAHRFEPAQTAGAVPIGRPIGGMRVLVADAQGRPVAVGEPGELYAGGVGVARGYLGSPEQTADRFVPDPFAKDGSRLYRTGDQVRWRADGVLEYLGRIDHQVKINGVRIEPGEVESALSAHPRVGGAVVLAFTGPDGAKRLAAYVLSDSDEIVTGLRAFLQERLPDTHVPAVFLRLDAFPLTVNGKVDRAALPSPELGAAPGRPARREPGTEAEKLVARTWQELLKTEAVGLDDDFFALGGTSLQLARLASQLRAASGQRIQLRGLFAATTVEAQARLLAPVEAPEPAEAPIAAVPRDGGPLPLSFGQRRLWFLDRMNPGSHEWVAGMFLKVPVGTHVAHVQRALNALVERHEALRTRYAVVDGESVQFIAEPHRVDLRHLHADRAEFTALLKEEFGRGFDLENGPLLRALLVRLRGGDHIVTVAMHHITTDGWSSTVLEREFHQLLAAYREDRVDAGLPARPIDYADYAAWQRSRLTDEVIAEGLRHWRGVLAGSTPLELPTDRPRAAVRDGRGSVVHFSVPEPVVTALTELGRQHGATPFSTLLTAYATLLAAHGGQWDVPVGTPVAGRERAETEGVVGFFLNSLVLRCTLEGRLTFREALERVKETTREAFAHQELPFERLVEELAPERDLSRTPLYQVAFDLHDESFNGAVEGAEDIATLKEMWGVAHTDLTLYMRRHADGSMFASLEFAAALYDTATVERLAERFQRLLAAVASDPGVRLDEVALLPEAELERLTSTWATSPAEPVTETVHEVFARQAAATPDAVAVQEDAGSVSYAELDARSSRLAHHLRSLGVGPETPVGVLLDRGAELIATLLAVWKAGGAYVPMDPAWPAERVSAMAADAGAPVVLTAARYGERFAGFTGELVLTDADADATALAALPVTAPELPADLDRLAYVIYTSGSTGRPKGVAVEHRGLANHLRWAVAELVSRGSGGSAVFSSTAFDLAVPNVWAPLLAGQRVVMLPQDMDLSELGDRLAASGPYSFLKLTPGHLDILAQQLTAERSAGLAGVVVVAGEALPGPLARAWVERLGTGRLINEYGPTEASVGTCVHPVPDGEQAPVVPIGSPLPGMAMYVLDEALRPVPTGSVGELYVGGTGVARGYADRPELTAEKFVPDPFAGGGRRLYRTGDLVRWLPGGHVEFLGRTDHQVKIRGYRVEPGEAQAVLADHPGVREAVVIARTDGVAPVRLAGYFVPACNPIGAAELASYCAELLPDYLVPSSFTALEAIPLNANGKLDRAALPDPAPAEAEPRDEAAGPLQERIAEIWAELLGARIGAHDNFFRSGGNSILAIRLIAAIQSEFEIALPVREIFEYPTVAGLADAVESRIRAEIEQLSDAELLEEQRA</sequence>
<name>A0ABQ3AKH9_9ACTN</name>
<comment type="cofactor">
    <cofactor evidence="1">
        <name>pantetheine 4'-phosphate</name>
        <dbReference type="ChEBI" id="CHEBI:47942"/>
    </cofactor>
</comment>
<dbReference type="Pfam" id="PF00668">
    <property type="entry name" value="Condensation"/>
    <property type="match status" value="1"/>
</dbReference>
<dbReference type="PROSITE" id="PS50075">
    <property type="entry name" value="CARRIER"/>
    <property type="match status" value="2"/>
</dbReference>
<evidence type="ECO:0000313" key="6">
    <source>
        <dbReference type="Proteomes" id="UP000600946"/>
    </source>
</evidence>
<dbReference type="InterPro" id="IPR020806">
    <property type="entry name" value="PKS_PP-bd"/>
</dbReference>
<dbReference type="PANTHER" id="PTHR45527:SF1">
    <property type="entry name" value="FATTY ACID SYNTHASE"/>
    <property type="match status" value="1"/>
</dbReference>
<dbReference type="Gene3D" id="3.30.559.30">
    <property type="entry name" value="Nonribosomal peptide synthetase, condensation domain"/>
    <property type="match status" value="1"/>
</dbReference>
<dbReference type="InterPro" id="IPR006162">
    <property type="entry name" value="Ppantetheine_attach_site"/>
</dbReference>
<keyword evidence="3" id="KW-0597">Phosphoprotein</keyword>
<proteinExistence type="predicted"/>
<dbReference type="SMART" id="SM00823">
    <property type="entry name" value="PKS_PP"/>
    <property type="match status" value="2"/>
</dbReference>
<dbReference type="Gene3D" id="3.30.559.10">
    <property type="entry name" value="Chloramphenicol acetyltransferase-like domain"/>
    <property type="match status" value="1"/>
</dbReference>
<protein>
    <recommendedName>
        <fullName evidence="4">Carrier domain-containing protein</fullName>
    </recommendedName>
</protein>
<dbReference type="PROSITE" id="PS00455">
    <property type="entry name" value="AMP_BINDING"/>
    <property type="match status" value="2"/>
</dbReference>
<dbReference type="NCBIfam" id="NF003417">
    <property type="entry name" value="PRK04813.1"/>
    <property type="match status" value="2"/>
</dbReference>
<dbReference type="CDD" id="cd05930">
    <property type="entry name" value="A_NRPS"/>
    <property type="match status" value="2"/>
</dbReference>
<feature type="domain" description="Carrier" evidence="4">
    <location>
        <begin position="521"/>
        <end position="596"/>
    </location>
</feature>
<comment type="caution">
    <text evidence="5">The sequence shown here is derived from an EMBL/GenBank/DDBJ whole genome shotgun (WGS) entry which is preliminary data.</text>
</comment>
<dbReference type="Gene3D" id="3.30.300.30">
    <property type="match status" value="2"/>
</dbReference>
<dbReference type="Pfam" id="PF00550">
    <property type="entry name" value="PP-binding"/>
    <property type="match status" value="2"/>
</dbReference>
<dbReference type="Gene3D" id="3.40.50.980">
    <property type="match status" value="4"/>
</dbReference>
<dbReference type="SUPFAM" id="SSF56801">
    <property type="entry name" value="Acetyl-CoA synthetase-like"/>
    <property type="match status" value="2"/>
</dbReference>
<dbReference type="InterPro" id="IPR009081">
    <property type="entry name" value="PP-bd_ACP"/>
</dbReference>
<reference evidence="6" key="1">
    <citation type="journal article" date="2019" name="Int. J. Syst. Evol. Microbiol.">
        <title>The Global Catalogue of Microorganisms (GCM) 10K type strain sequencing project: providing services to taxonomists for standard genome sequencing and annotation.</title>
        <authorList>
            <consortium name="The Broad Institute Genomics Platform"/>
            <consortium name="The Broad Institute Genome Sequencing Center for Infectious Disease"/>
            <person name="Wu L."/>
            <person name="Ma J."/>
        </authorList>
    </citation>
    <scope>NUCLEOTIDE SEQUENCE [LARGE SCALE GENOMIC DNA]</scope>
    <source>
        <strain evidence="6">JCM 4594</strain>
    </source>
</reference>
<evidence type="ECO:0000256" key="3">
    <source>
        <dbReference type="ARBA" id="ARBA00022553"/>
    </source>
</evidence>
<evidence type="ECO:0000313" key="5">
    <source>
        <dbReference type="EMBL" id="GGY52195.1"/>
    </source>
</evidence>
<evidence type="ECO:0000259" key="4">
    <source>
        <dbReference type="PROSITE" id="PS50075"/>
    </source>
</evidence>
<dbReference type="Gene3D" id="2.30.38.10">
    <property type="entry name" value="Luciferase, Domain 3"/>
    <property type="match status" value="2"/>
</dbReference>
<evidence type="ECO:0000256" key="1">
    <source>
        <dbReference type="ARBA" id="ARBA00001957"/>
    </source>
</evidence>
<dbReference type="InterPro" id="IPR010071">
    <property type="entry name" value="AA_adenyl_dom"/>
</dbReference>
<feature type="domain" description="Carrier" evidence="4">
    <location>
        <begin position="1574"/>
        <end position="1648"/>
    </location>
</feature>
<dbReference type="Proteomes" id="UP000600946">
    <property type="component" value="Unassembled WGS sequence"/>
</dbReference>
<dbReference type="InterPro" id="IPR001242">
    <property type="entry name" value="Condensation_dom"/>
</dbReference>